<sequence>MEDKTLLKKRIDWFCRNKINAFSPTISPAPKSVERNEIESLYEGLLWFVRNGIHEVVIEKKYMGSYCDIYLHKHLEESYLVSRNGYKITYLDREKWLAALRPLHARLSWEGVTLRIIQSELMPWSVLGKGLINNEFAAYYISHEIHANYLEQSSLYDKLHKIQQTPEYQAFVLDAKVLSDKELKEKYPNHIIRQYQSVRDFKFLDLPHYQQQIALFKRQLDIFGKEAELFFKPFNILKEVHSDGTEHFVNDNLSFRQVNDDECLHYLFTDEADFQAKYPEIRAWVDMVNQSDEEGVVIKPRTAFLPSMPPAFKIRNNDYLTLVYGVDFQDRLQEQIAKRNIKGKLRCSINDWAINAKLLAIPYSELHEENYELKNLVLDRILGEEIENQLDSRL</sequence>
<name>A0A1H2WGI9_9FLAO</name>
<feature type="domain" description="Polynucleotide kinase-phosphatase ligase" evidence="1">
    <location>
        <begin position="22"/>
        <end position="355"/>
    </location>
</feature>
<keyword evidence="2" id="KW-0436">Ligase</keyword>
<dbReference type="Proteomes" id="UP000182771">
    <property type="component" value="Unassembled WGS sequence"/>
</dbReference>
<dbReference type="SUPFAM" id="SSF56091">
    <property type="entry name" value="DNA ligase/mRNA capping enzyme, catalytic domain"/>
    <property type="match status" value="1"/>
</dbReference>
<dbReference type="GeneID" id="85017395"/>
<accession>A0A1H2WGI9</accession>
<dbReference type="Pfam" id="PF16542">
    <property type="entry name" value="PNKP_ligase"/>
    <property type="match status" value="1"/>
</dbReference>
<dbReference type="AlphaFoldDB" id="A0A1H2WGI9"/>
<organism evidence="2 3">
    <name type="scientific">Capnocytophaga granulosa</name>
    <dbReference type="NCBI Taxonomy" id="45242"/>
    <lineage>
        <taxon>Bacteria</taxon>
        <taxon>Pseudomonadati</taxon>
        <taxon>Bacteroidota</taxon>
        <taxon>Flavobacteriia</taxon>
        <taxon>Flavobacteriales</taxon>
        <taxon>Flavobacteriaceae</taxon>
        <taxon>Capnocytophaga</taxon>
    </lineage>
</organism>
<dbReference type="EMBL" id="FNND01000004">
    <property type="protein sequence ID" value="SDW79641.1"/>
    <property type="molecule type" value="Genomic_DNA"/>
</dbReference>
<protein>
    <submittedName>
        <fullName evidence="2">PNKP adenylyltransferase domain-containing protein, ligase domain</fullName>
    </submittedName>
</protein>
<reference evidence="2 3" key="1">
    <citation type="submission" date="2016-10" db="EMBL/GenBank/DDBJ databases">
        <authorList>
            <person name="Varghese N."/>
            <person name="Submissions S."/>
        </authorList>
    </citation>
    <scope>NUCLEOTIDE SEQUENCE [LARGE SCALE GENOMIC DNA]</scope>
    <source>
        <strain evidence="2 3">DSM 11449</strain>
    </source>
</reference>
<dbReference type="Gene3D" id="3.30.470.30">
    <property type="entry name" value="DNA ligase/mRNA capping enzyme"/>
    <property type="match status" value="2"/>
</dbReference>
<dbReference type="GO" id="GO:0016874">
    <property type="term" value="F:ligase activity"/>
    <property type="evidence" value="ECO:0007669"/>
    <property type="project" value="UniProtKB-KW"/>
</dbReference>
<proteinExistence type="predicted"/>
<dbReference type="RefSeq" id="WP_016420718.1">
    <property type="nucleotide sequence ID" value="NZ_FNND01000004.1"/>
</dbReference>
<evidence type="ECO:0000313" key="2">
    <source>
        <dbReference type="EMBL" id="SDW79641.1"/>
    </source>
</evidence>
<keyword evidence="3" id="KW-1185">Reference proteome</keyword>
<evidence type="ECO:0000313" key="3">
    <source>
        <dbReference type="Proteomes" id="UP000182771"/>
    </source>
</evidence>
<keyword evidence="2" id="KW-0548">Nucleotidyltransferase</keyword>
<comment type="caution">
    <text evidence="2">The sequence shown here is derived from an EMBL/GenBank/DDBJ whole genome shotgun (WGS) entry which is preliminary data.</text>
</comment>
<evidence type="ECO:0000259" key="1">
    <source>
        <dbReference type="Pfam" id="PF16542"/>
    </source>
</evidence>
<keyword evidence="2" id="KW-0808">Transferase</keyword>
<dbReference type="OrthoDB" id="9808081at2"/>
<dbReference type="GO" id="GO:0016779">
    <property type="term" value="F:nucleotidyltransferase activity"/>
    <property type="evidence" value="ECO:0007669"/>
    <property type="project" value="UniProtKB-KW"/>
</dbReference>
<dbReference type="InterPro" id="IPR032380">
    <property type="entry name" value="PNKP_ligase_dom"/>
</dbReference>
<gene>
    <name evidence="2" type="ORF">SAMN05444420_10482</name>
</gene>